<evidence type="ECO:0000313" key="3">
    <source>
        <dbReference type="Proteomes" id="UP000236641"/>
    </source>
</evidence>
<reference evidence="2 3" key="1">
    <citation type="submission" date="2018-01" db="EMBL/GenBank/DDBJ databases">
        <title>The draft genome of Hanstruepera neustonica JCM19743.</title>
        <authorList>
            <person name="He R.-H."/>
            <person name="Du Z.-J."/>
        </authorList>
    </citation>
    <scope>NUCLEOTIDE SEQUENCE [LARGE SCALE GENOMIC DNA]</scope>
    <source>
        <strain evidence="2 3">JCM19743</strain>
    </source>
</reference>
<evidence type="ECO:0000313" key="2">
    <source>
        <dbReference type="EMBL" id="PNQ73662.1"/>
    </source>
</evidence>
<keyword evidence="3" id="KW-1185">Reference proteome</keyword>
<dbReference type="OrthoDB" id="9802649at2"/>
<sequence>MELVSVIISTYNGSKFIETQLKSLINQTYNNLDIIVVDDASTDNTKEIVNTFAKEYKNITTQYYEKNVGYIKNFERGMSLAKGSLIATCDQDDWWDPTKIEKLVNNIGDHDIIYCDSGFTNQYLETSGNSFSKIKNLISSNDPLNFVIENCVSGHASLIKKSLFDKSTPFPDLIPYDWWLTFMASLNNGITYHDEILVKYRFHDNNTIVSDKKNIDKEAKLLEKKHRVHQFHEAIPENHYAKKVLRQIDNSYSNFSFVNNIKRVTVFLLNSHALLKILKKSYFKKMIFCFSMFFKVK</sequence>
<proteinExistence type="predicted"/>
<gene>
    <name evidence="2" type="ORF">C1T31_04810</name>
</gene>
<dbReference type="RefSeq" id="WP_103051359.1">
    <property type="nucleotide sequence ID" value="NZ_POWF01000002.1"/>
</dbReference>
<organism evidence="2 3">
    <name type="scientific">Hanstruepera neustonica</name>
    <dbReference type="NCBI Taxonomy" id="1445657"/>
    <lineage>
        <taxon>Bacteria</taxon>
        <taxon>Pseudomonadati</taxon>
        <taxon>Bacteroidota</taxon>
        <taxon>Flavobacteriia</taxon>
        <taxon>Flavobacteriales</taxon>
        <taxon>Flavobacteriaceae</taxon>
        <taxon>Hanstruepera</taxon>
    </lineage>
</organism>
<dbReference type="InterPro" id="IPR029044">
    <property type="entry name" value="Nucleotide-diphossugar_trans"/>
</dbReference>
<dbReference type="EMBL" id="POWF01000002">
    <property type="protein sequence ID" value="PNQ73662.1"/>
    <property type="molecule type" value="Genomic_DNA"/>
</dbReference>
<evidence type="ECO:0000259" key="1">
    <source>
        <dbReference type="Pfam" id="PF00535"/>
    </source>
</evidence>
<dbReference type="Gene3D" id="3.90.550.10">
    <property type="entry name" value="Spore Coat Polysaccharide Biosynthesis Protein SpsA, Chain A"/>
    <property type="match status" value="1"/>
</dbReference>
<name>A0A2K1E044_9FLAO</name>
<dbReference type="Pfam" id="PF00535">
    <property type="entry name" value="Glycos_transf_2"/>
    <property type="match status" value="1"/>
</dbReference>
<feature type="domain" description="Glycosyltransferase 2-like" evidence="1">
    <location>
        <begin position="5"/>
        <end position="165"/>
    </location>
</feature>
<dbReference type="PANTHER" id="PTHR22916:SF3">
    <property type="entry name" value="UDP-GLCNAC:BETAGAL BETA-1,3-N-ACETYLGLUCOSAMINYLTRANSFERASE-LIKE PROTEIN 1"/>
    <property type="match status" value="1"/>
</dbReference>
<dbReference type="AlphaFoldDB" id="A0A2K1E044"/>
<dbReference type="PANTHER" id="PTHR22916">
    <property type="entry name" value="GLYCOSYLTRANSFERASE"/>
    <property type="match status" value="1"/>
</dbReference>
<protein>
    <recommendedName>
        <fullName evidence="1">Glycosyltransferase 2-like domain-containing protein</fullName>
    </recommendedName>
</protein>
<dbReference type="GO" id="GO:0016758">
    <property type="term" value="F:hexosyltransferase activity"/>
    <property type="evidence" value="ECO:0007669"/>
    <property type="project" value="UniProtKB-ARBA"/>
</dbReference>
<dbReference type="Proteomes" id="UP000236641">
    <property type="component" value="Unassembled WGS sequence"/>
</dbReference>
<dbReference type="InterPro" id="IPR001173">
    <property type="entry name" value="Glyco_trans_2-like"/>
</dbReference>
<dbReference type="SUPFAM" id="SSF53448">
    <property type="entry name" value="Nucleotide-diphospho-sugar transferases"/>
    <property type="match status" value="1"/>
</dbReference>
<comment type="caution">
    <text evidence="2">The sequence shown here is derived from an EMBL/GenBank/DDBJ whole genome shotgun (WGS) entry which is preliminary data.</text>
</comment>
<accession>A0A2K1E044</accession>